<dbReference type="CDD" id="cd01949">
    <property type="entry name" value="GGDEF"/>
    <property type="match status" value="1"/>
</dbReference>
<comment type="catalytic activity">
    <reaction evidence="3">
        <text>2 GTP = 3',3'-c-di-GMP + 2 diphosphate</text>
        <dbReference type="Rhea" id="RHEA:24898"/>
        <dbReference type="ChEBI" id="CHEBI:33019"/>
        <dbReference type="ChEBI" id="CHEBI:37565"/>
        <dbReference type="ChEBI" id="CHEBI:58805"/>
        <dbReference type="EC" id="2.7.7.65"/>
    </reaction>
</comment>
<dbReference type="PANTHER" id="PTHR45138:SF9">
    <property type="entry name" value="DIGUANYLATE CYCLASE DGCM-RELATED"/>
    <property type="match status" value="1"/>
</dbReference>
<dbReference type="RefSeq" id="WP_163112320.1">
    <property type="nucleotide sequence ID" value="NZ_JAAAWP010000008.1"/>
</dbReference>
<dbReference type="InterPro" id="IPR000014">
    <property type="entry name" value="PAS"/>
</dbReference>
<accession>A0A6L9MXJ7</accession>
<dbReference type="Gene3D" id="3.30.70.270">
    <property type="match status" value="1"/>
</dbReference>
<dbReference type="CDD" id="cd00130">
    <property type="entry name" value="PAS"/>
    <property type="match status" value="1"/>
</dbReference>
<proteinExistence type="predicted"/>
<reference evidence="5 6" key="1">
    <citation type="submission" date="2020-01" db="EMBL/GenBank/DDBJ databases">
        <title>Genomes of bacteria type strains.</title>
        <authorList>
            <person name="Chen J."/>
            <person name="Zhu S."/>
            <person name="Yang J."/>
        </authorList>
    </citation>
    <scope>NUCLEOTIDE SEQUENCE [LARGE SCALE GENOMIC DNA]</scope>
    <source>
        <strain evidence="5 6">LMG 22958</strain>
    </source>
</reference>
<evidence type="ECO:0000256" key="1">
    <source>
        <dbReference type="ARBA" id="ARBA00001946"/>
    </source>
</evidence>
<dbReference type="AlphaFoldDB" id="A0A6L9MXJ7"/>
<sequence>MHTNISLGELEHLLEFAPVVLYKYVLFPEGKGRFLYISSGSSDVLGIKAECFIEDIDNFWNLVNEEDVDRLYEEDINANQQGSFFVSDIRFNNPAKGNIWIRLSSKPSNELFEGHEVWTGYMVDVTDSKLLESELEERAKRDGMTQLWNKNEIVNSLGDELARFQRDNLPFSVMIMDLDYFKEINDQYGHLVGDDVLIQFTNIASAELREVDILGRFGGEEFLAIIHDATREETLVIAERIKHATQNRVFKDGENTFSITVSIGITDVKQQSPDSVEDIMKRADEALYQAKQNGRNKVQYK</sequence>
<dbReference type="SMART" id="SM00267">
    <property type="entry name" value="GGDEF"/>
    <property type="match status" value="1"/>
</dbReference>
<dbReference type="SUPFAM" id="SSF55785">
    <property type="entry name" value="PYP-like sensor domain (PAS domain)"/>
    <property type="match status" value="1"/>
</dbReference>
<comment type="cofactor">
    <cofactor evidence="1">
        <name>Mg(2+)</name>
        <dbReference type="ChEBI" id="CHEBI:18420"/>
    </cofactor>
</comment>
<evidence type="ECO:0000313" key="5">
    <source>
        <dbReference type="EMBL" id="NDW22561.1"/>
    </source>
</evidence>
<dbReference type="FunFam" id="3.30.70.270:FF:000001">
    <property type="entry name" value="Diguanylate cyclase domain protein"/>
    <property type="match status" value="1"/>
</dbReference>
<dbReference type="Proteomes" id="UP000478837">
    <property type="component" value="Unassembled WGS sequence"/>
</dbReference>
<comment type="caution">
    <text evidence="5">The sequence shown here is derived from an EMBL/GenBank/DDBJ whole genome shotgun (WGS) entry which is preliminary data.</text>
</comment>
<dbReference type="InterPro" id="IPR043128">
    <property type="entry name" value="Rev_trsase/Diguanyl_cyclase"/>
</dbReference>
<evidence type="ECO:0000256" key="2">
    <source>
        <dbReference type="ARBA" id="ARBA00012528"/>
    </source>
</evidence>
<dbReference type="InterPro" id="IPR029787">
    <property type="entry name" value="Nucleotide_cyclase"/>
</dbReference>
<feature type="domain" description="GGDEF" evidence="4">
    <location>
        <begin position="169"/>
        <end position="301"/>
    </location>
</feature>
<dbReference type="InterPro" id="IPR050469">
    <property type="entry name" value="Diguanylate_Cyclase"/>
</dbReference>
<gene>
    <name evidence="5" type="ORF">GTW09_13595</name>
</gene>
<dbReference type="EMBL" id="JAAAWP010000008">
    <property type="protein sequence ID" value="NDW22561.1"/>
    <property type="molecule type" value="Genomic_DNA"/>
</dbReference>
<dbReference type="Gene3D" id="3.30.450.20">
    <property type="entry name" value="PAS domain"/>
    <property type="match status" value="1"/>
</dbReference>
<dbReference type="InterPro" id="IPR035965">
    <property type="entry name" value="PAS-like_dom_sf"/>
</dbReference>
<dbReference type="GO" id="GO:0052621">
    <property type="term" value="F:diguanylate cyclase activity"/>
    <property type="evidence" value="ECO:0007669"/>
    <property type="project" value="UniProtKB-EC"/>
</dbReference>
<organism evidence="5 6">
    <name type="scientific">Alteromonas hispanica</name>
    <dbReference type="NCBI Taxonomy" id="315421"/>
    <lineage>
        <taxon>Bacteria</taxon>
        <taxon>Pseudomonadati</taxon>
        <taxon>Pseudomonadota</taxon>
        <taxon>Gammaproteobacteria</taxon>
        <taxon>Alteromonadales</taxon>
        <taxon>Alteromonadaceae</taxon>
        <taxon>Alteromonas/Salinimonas group</taxon>
        <taxon>Alteromonas</taxon>
    </lineage>
</organism>
<dbReference type="PANTHER" id="PTHR45138">
    <property type="entry name" value="REGULATORY COMPONENTS OF SENSORY TRANSDUCTION SYSTEM"/>
    <property type="match status" value="1"/>
</dbReference>
<evidence type="ECO:0000313" key="6">
    <source>
        <dbReference type="Proteomes" id="UP000478837"/>
    </source>
</evidence>
<dbReference type="NCBIfam" id="TIGR00254">
    <property type="entry name" value="GGDEF"/>
    <property type="match status" value="1"/>
</dbReference>
<dbReference type="Pfam" id="PF00990">
    <property type="entry name" value="GGDEF"/>
    <property type="match status" value="1"/>
</dbReference>
<dbReference type="InterPro" id="IPR000160">
    <property type="entry name" value="GGDEF_dom"/>
</dbReference>
<keyword evidence="6" id="KW-1185">Reference proteome</keyword>
<dbReference type="PROSITE" id="PS50887">
    <property type="entry name" value="GGDEF"/>
    <property type="match status" value="1"/>
</dbReference>
<evidence type="ECO:0000256" key="3">
    <source>
        <dbReference type="ARBA" id="ARBA00034247"/>
    </source>
</evidence>
<name>A0A6L9MXJ7_9ALTE</name>
<dbReference type="SUPFAM" id="SSF55073">
    <property type="entry name" value="Nucleotide cyclase"/>
    <property type="match status" value="1"/>
</dbReference>
<dbReference type="EC" id="2.7.7.65" evidence="2"/>
<protein>
    <recommendedName>
        <fullName evidence="2">diguanylate cyclase</fullName>
        <ecNumber evidence="2">2.7.7.65</ecNumber>
    </recommendedName>
</protein>
<evidence type="ECO:0000259" key="4">
    <source>
        <dbReference type="PROSITE" id="PS50887"/>
    </source>
</evidence>